<organism evidence="1 2">
    <name type="scientific">Haloarcula salinisoli</name>
    <dbReference type="NCBI Taxonomy" id="2487746"/>
    <lineage>
        <taxon>Archaea</taxon>
        <taxon>Methanobacteriati</taxon>
        <taxon>Methanobacteriota</taxon>
        <taxon>Stenosarchaea group</taxon>
        <taxon>Halobacteria</taxon>
        <taxon>Halobacteriales</taxon>
        <taxon>Haloarculaceae</taxon>
        <taxon>Haloarcula</taxon>
    </lineage>
</organism>
<name>A0A8J7YMK0_9EURY</name>
<keyword evidence="1" id="KW-0808">Transferase</keyword>
<evidence type="ECO:0000313" key="2">
    <source>
        <dbReference type="Proteomes" id="UP000783863"/>
    </source>
</evidence>
<accession>A0A8J7YMK0</accession>
<dbReference type="RefSeq" id="WP_220588735.1">
    <property type="nucleotide sequence ID" value="NZ_RKLQ01000002.1"/>
</dbReference>
<dbReference type="Proteomes" id="UP000783863">
    <property type="component" value="Unassembled WGS sequence"/>
</dbReference>
<comment type="caution">
    <text evidence="1">The sequence shown here is derived from an EMBL/GenBank/DDBJ whole genome shotgun (WGS) entry which is preliminary data.</text>
</comment>
<proteinExistence type="predicted"/>
<reference evidence="1" key="1">
    <citation type="submission" date="2021-06" db="EMBL/GenBank/DDBJ databases">
        <title>Halomicroarcula sp. F24A a new haloarchaeum isolated from saline soil.</title>
        <authorList>
            <person name="Duran-Viseras A."/>
            <person name="Sanchez-Porro C."/>
            <person name="Ventosa A."/>
        </authorList>
    </citation>
    <scope>NUCLEOTIDE SEQUENCE</scope>
    <source>
        <strain evidence="1">F24A</strain>
    </source>
</reference>
<gene>
    <name evidence="1" type="ORF">EGD98_12660</name>
</gene>
<dbReference type="InterPro" id="IPR014942">
    <property type="entry name" value="AbiEii"/>
</dbReference>
<evidence type="ECO:0000313" key="1">
    <source>
        <dbReference type="EMBL" id="MBX0304521.1"/>
    </source>
</evidence>
<dbReference type="EMBL" id="RKLQ01000002">
    <property type="protein sequence ID" value="MBX0304521.1"/>
    <property type="molecule type" value="Genomic_DNA"/>
</dbReference>
<dbReference type="GO" id="GO:0016740">
    <property type="term" value="F:transferase activity"/>
    <property type="evidence" value="ECO:0007669"/>
    <property type="project" value="UniProtKB-KW"/>
</dbReference>
<dbReference type="Pfam" id="PF08843">
    <property type="entry name" value="AbiEii"/>
    <property type="match status" value="1"/>
</dbReference>
<protein>
    <submittedName>
        <fullName evidence="1">Nucleotidyl transferase AbiEii/AbiGii toxin family protein</fullName>
    </submittedName>
</protein>
<sequence length="266" mass="30727">MISEARLRQLARELDVRLGYAEKNYVNSWILWAIYTSPYGDNLLFKGGTALSKLYFPETWRYSEDLDFGVDGEYNGSEEELEIALDDAGRISGIDFDVTQHRALQTEGYPTHYVDIDIQYSAVLAHKNTTSLDIMIDEYVAFDSVRHSHQYEDVTEFELTAYSPEEIFAEKLRALYQRSQARDYYDIYRMLTETNVDRTGIPSAFTRKCEHDGLDIDIRNGLPIEKRGEIQDGWQNTLPDLVADLPEFDTVYDTLKEYVDSLTEGD</sequence>
<dbReference type="AlphaFoldDB" id="A0A8J7YMK0"/>
<keyword evidence="2" id="KW-1185">Reference proteome</keyword>
<dbReference type="Gene3D" id="3.10.450.620">
    <property type="entry name" value="JHP933, nucleotidyltransferase-like core domain"/>
    <property type="match status" value="1"/>
</dbReference>